<feature type="transmembrane region" description="Helical" evidence="2">
    <location>
        <begin position="201"/>
        <end position="224"/>
    </location>
</feature>
<dbReference type="OrthoDB" id="2576477at2759"/>
<gene>
    <name evidence="3" type="ORF">D9758_014811</name>
</gene>
<keyword evidence="4" id="KW-1185">Reference proteome</keyword>
<evidence type="ECO:0000256" key="1">
    <source>
        <dbReference type="SAM" id="MobiDB-lite"/>
    </source>
</evidence>
<organism evidence="3 4">
    <name type="scientific">Tetrapyrgos nigripes</name>
    <dbReference type="NCBI Taxonomy" id="182062"/>
    <lineage>
        <taxon>Eukaryota</taxon>
        <taxon>Fungi</taxon>
        <taxon>Dikarya</taxon>
        <taxon>Basidiomycota</taxon>
        <taxon>Agaricomycotina</taxon>
        <taxon>Agaricomycetes</taxon>
        <taxon>Agaricomycetidae</taxon>
        <taxon>Agaricales</taxon>
        <taxon>Marasmiineae</taxon>
        <taxon>Marasmiaceae</taxon>
        <taxon>Tetrapyrgos</taxon>
    </lineage>
</organism>
<proteinExistence type="predicted"/>
<keyword evidence="2" id="KW-1133">Transmembrane helix</keyword>
<accession>A0A8H5C5N1</accession>
<feature type="compositionally biased region" description="Low complexity" evidence="1">
    <location>
        <begin position="9"/>
        <end position="19"/>
    </location>
</feature>
<keyword evidence="2" id="KW-0472">Membrane</keyword>
<dbReference type="EMBL" id="JAACJM010000238">
    <property type="protein sequence ID" value="KAF5335614.1"/>
    <property type="molecule type" value="Genomic_DNA"/>
</dbReference>
<evidence type="ECO:0000256" key="2">
    <source>
        <dbReference type="SAM" id="Phobius"/>
    </source>
</evidence>
<feature type="region of interest" description="Disordered" evidence="1">
    <location>
        <begin position="1"/>
        <end position="95"/>
    </location>
</feature>
<feature type="compositionally biased region" description="Polar residues" evidence="1">
    <location>
        <begin position="46"/>
        <end position="61"/>
    </location>
</feature>
<keyword evidence="2" id="KW-0812">Transmembrane</keyword>
<dbReference type="Proteomes" id="UP000559256">
    <property type="component" value="Unassembled WGS sequence"/>
</dbReference>
<comment type="caution">
    <text evidence="3">The sequence shown here is derived from an EMBL/GenBank/DDBJ whole genome shotgun (WGS) entry which is preliminary data.</text>
</comment>
<reference evidence="3 4" key="1">
    <citation type="journal article" date="2020" name="ISME J.">
        <title>Uncovering the hidden diversity of litter-decomposition mechanisms in mushroom-forming fungi.</title>
        <authorList>
            <person name="Floudas D."/>
            <person name="Bentzer J."/>
            <person name="Ahren D."/>
            <person name="Johansson T."/>
            <person name="Persson P."/>
            <person name="Tunlid A."/>
        </authorList>
    </citation>
    <scope>NUCLEOTIDE SEQUENCE [LARGE SCALE GENOMIC DNA]</scope>
    <source>
        <strain evidence="3 4">CBS 291.85</strain>
    </source>
</reference>
<sequence length="304" mass="34271">MASPPPLDPADVVDVAGLPEDVPNDPPPPYPSRSRRTRRPRRTNIRHIQTSPHQSSASQQTASPDSPSDASPHPLNNSEHDGDVEVSRTTHTEAQTVRSLFQVEYDPDYDEEGDATAFLLRAGEHEGYTRLDCALPAVHSPPTESARTGRRWFSVAGMKKYFRPLTRKPYYMSLFHLLMVNFPYALAAWVYLFVFTLTGTVLLMALPLGAVLCFFNLIGARAFARGELYLQTKFHSPLPYPPPYPPRPIFSRLRPRAPTASEIEAGHSHGRNNHSEEFELETSFYKKPTRCLRTLRPTRRCSTS</sequence>
<feature type="transmembrane region" description="Helical" evidence="2">
    <location>
        <begin position="170"/>
        <end position="195"/>
    </location>
</feature>
<evidence type="ECO:0000313" key="3">
    <source>
        <dbReference type="EMBL" id="KAF5335614.1"/>
    </source>
</evidence>
<feature type="compositionally biased region" description="Basic and acidic residues" evidence="1">
    <location>
        <begin position="78"/>
        <end position="91"/>
    </location>
</feature>
<name>A0A8H5C5N1_9AGAR</name>
<evidence type="ECO:0000313" key="4">
    <source>
        <dbReference type="Proteomes" id="UP000559256"/>
    </source>
</evidence>
<feature type="compositionally biased region" description="Basic residues" evidence="1">
    <location>
        <begin position="33"/>
        <end position="45"/>
    </location>
</feature>
<protein>
    <submittedName>
        <fullName evidence="3">Uncharacterized protein</fullName>
    </submittedName>
</protein>
<feature type="compositionally biased region" description="Low complexity" evidence="1">
    <location>
        <begin position="62"/>
        <end position="74"/>
    </location>
</feature>
<dbReference type="AlphaFoldDB" id="A0A8H5C5N1"/>